<dbReference type="Proteomes" id="UP000279271">
    <property type="component" value="Unassembled WGS sequence"/>
</dbReference>
<proteinExistence type="inferred from homology"/>
<dbReference type="EMBL" id="GDKF01010512">
    <property type="protein sequence ID" value="JAT68110.1"/>
    <property type="molecule type" value="Transcribed_RNA"/>
</dbReference>
<evidence type="ECO:0000313" key="13">
    <source>
        <dbReference type="Proteomes" id="UP000279271"/>
    </source>
</evidence>
<evidence type="ECO:0000256" key="9">
    <source>
        <dbReference type="RuleBase" id="RU003881"/>
    </source>
</evidence>
<evidence type="ECO:0000256" key="3">
    <source>
        <dbReference type="ARBA" id="ARBA00022827"/>
    </source>
</evidence>
<evidence type="ECO:0000313" key="11">
    <source>
        <dbReference type="EMBL" id="JAT68110.1"/>
    </source>
</evidence>
<gene>
    <name evidence="12" type="ORF">APUTEX25_003557</name>
    <name evidence="11" type="ORF">g.24982</name>
</gene>
<name>A0A1D1ZMA2_AUXPR</name>
<reference evidence="11" key="1">
    <citation type="submission" date="2015-08" db="EMBL/GenBank/DDBJ databases">
        <authorList>
            <person name="Babu N.S."/>
            <person name="Beckwith C.J."/>
            <person name="Beseler K.G."/>
            <person name="Brison A."/>
            <person name="Carone J.V."/>
            <person name="Caskin T.P."/>
            <person name="Diamond M."/>
            <person name="Durham M.E."/>
            <person name="Foxe J.M."/>
            <person name="Go M."/>
            <person name="Henderson B.A."/>
            <person name="Jones I.B."/>
            <person name="McGettigan J.A."/>
            <person name="Micheletti S.J."/>
            <person name="Nasrallah M.E."/>
            <person name="Ortiz D."/>
            <person name="Piller C.R."/>
            <person name="Privatt S.R."/>
            <person name="Schneider S.L."/>
            <person name="Sharp S."/>
            <person name="Smith T.C."/>
            <person name="Stanton J.D."/>
            <person name="Ullery H.E."/>
            <person name="Wilson R.J."/>
            <person name="Serrano M.G."/>
            <person name="Buck G."/>
            <person name="Lee V."/>
            <person name="Wang Y."/>
            <person name="Carvalho R."/>
            <person name="Voegtly L."/>
            <person name="Shi R."/>
            <person name="Duckworth R."/>
            <person name="Johnson A."/>
            <person name="Loviza R."/>
            <person name="Walstead R."/>
            <person name="Shah Z."/>
            <person name="Kiflezghi M."/>
            <person name="Wade K."/>
            <person name="Ball S.L."/>
            <person name="Bradley K.W."/>
            <person name="Asai D.J."/>
            <person name="Bowman C.A."/>
            <person name="Russell D.A."/>
            <person name="Pope W.H."/>
            <person name="Jacobs-Sera D."/>
            <person name="Hendrix R.W."/>
            <person name="Hatfull G.F."/>
        </authorList>
    </citation>
    <scope>NUCLEOTIDE SEQUENCE</scope>
</reference>
<evidence type="ECO:0000313" key="12">
    <source>
        <dbReference type="EMBL" id="RMZ55433.1"/>
    </source>
</evidence>
<evidence type="ECO:0000256" key="4">
    <source>
        <dbReference type="ARBA" id="ARBA00022857"/>
    </source>
</evidence>
<comment type="similarity">
    <text evidence="1 8">Belongs to the class-II pyridine nucleotide-disulfide oxidoreductase family.</text>
</comment>
<evidence type="ECO:0000259" key="10">
    <source>
        <dbReference type="Pfam" id="PF07992"/>
    </source>
</evidence>
<reference evidence="12" key="3">
    <citation type="submission" date="2018-10" db="EMBL/GenBank/DDBJ databases">
        <authorList>
            <person name="Hovde B."/>
            <person name="Zhang X."/>
        </authorList>
    </citation>
    <scope>NUCLEOTIDE SEQUENCE [LARGE SCALE GENOMIC DNA]</scope>
    <source>
        <strain evidence="12">UTEX 25</strain>
    </source>
</reference>
<organism evidence="11">
    <name type="scientific">Auxenochlorella protothecoides</name>
    <name type="common">Green microalga</name>
    <name type="synonym">Chlorella protothecoides</name>
    <dbReference type="NCBI Taxonomy" id="3075"/>
    <lineage>
        <taxon>Eukaryota</taxon>
        <taxon>Viridiplantae</taxon>
        <taxon>Chlorophyta</taxon>
        <taxon>core chlorophytes</taxon>
        <taxon>Trebouxiophyceae</taxon>
        <taxon>Chlorellales</taxon>
        <taxon>Chlorellaceae</taxon>
        <taxon>Auxenochlorella</taxon>
    </lineage>
</organism>
<evidence type="ECO:0000256" key="6">
    <source>
        <dbReference type="ARBA" id="ARBA00023157"/>
    </source>
</evidence>
<comment type="subunit">
    <text evidence="8">Homodimer.</text>
</comment>
<keyword evidence="4 9" id="KW-0521">NADP</keyword>
<dbReference type="FunFam" id="3.50.50.60:FF:000064">
    <property type="entry name" value="Thioredoxin reductase"/>
    <property type="match status" value="1"/>
</dbReference>
<keyword evidence="2 8" id="KW-0285">Flavoprotein</keyword>
<dbReference type="EMBL" id="QOKY01000162">
    <property type="protein sequence ID" value="RMZ55433.1"/>
    <property type="molecule type" value="Genomic_DNA"/>
</dbReference>
<dbReference type="PRINTS" id="PR00368">
    <property type="entry name" value="FADPNR"/>
</dbReference>
<dbReference type="InterPro" id="IPR036188">
    <property type="entry name" value="FAD/NAD-bd_sf"/>
</dbReference>
<comment type="cofactor">
    <cofactor evidence="9">
        <name>FAD</name>
        <dbReference type="ChEBI" id="CHEBI:57692"/>
    </cofactor>
    <text evidence="9">Binds 1 FAD per subunit.</text>
</comment>
<keyword evidence="3 8" id="KW-0274">FAD</keyword>
<dbReference type="Pfam" id="PF07992">
    <property type="entry name" value="Pyr_redox_2"/>
    <property type="match status" value="1"/>
</dbReference>
<comment type="catalytic activity">
    <reaction evidence="8">
        <text>[thioredoxin]-dithiol + NADP(+) = [thioredoxin]-disulfide + NADPH + H(+)</text>
        <dbReference type="Rhea" id="RHEA:20345"/>
        <dbReference type="Rhea" id="RHEA-COMP:10698"/>
        <dbReference type="Rhea" id="RHEA-COMP:10700"/>
        <dbReference type="ChEBI" id="CHEBI:15378"/>
        <dbReference type="ChEBI" id="CHEBI:29950"/>
        <dbReference type="ChEBI" id="CHEBI:50058"/>
        <dbReference type="ChEBI" id="CHEBI:57783"/>
        <dbReference type="ChEBI" id="CHEBI:58349"/>
        <dbReference type="EC" id="1.8.1.9"/>
    </reaction>
</comment>
<evidence type="ECO:0000256" key="7">
    <source>
        <dbReference type="ARBA" id="ARBA00023284"/>
    </source>
</evidence>
<dbReference type="InterPro" id="IPR050097">
    <property type="entry name" value="Ferredoxin-NADP_redctase_2"/>
</dbReference>
<dbReference type="SUPFAM" id="SSF51905">
    <property type="entry name" value="FAD/NAD(P)-binding domain"/>
    <property type="match status" value="1"/>
</dbReference>
<dbReference type="Gene3D" id="3.50.50.60">
    <property type="entry name" value="FAD/NAD(P)-binding domain"/>
    <property type="match status" value="2"/>
</dbReference>
<dbReference type="GO" id="GO:0004791">
    <property type="term" value="F:thioredoxin-disulfide reductase (NADPH) activity"/>
    <property type="evidence" value="ECO:0007669"/>
    <property type="project" value="UniProtKB-UniRule"/>
</dbReference>
<evidence type="ECO:0000256" key="8">
    <source>
        <dbReference type="RuleBase" id="RU003880"/>
    </source>
</evidence>
<dbReference type="InterPro" id="IPR005982">
    <property type="entry name" value="Thioredox_Rdtase"/>
</dbReference>
<evidence type="ECO:0000256" key="1">
    <source>
        <dbReference type="ARBA" id="ARBA00009333"/>
    </source>
</evidence>
<sequence>MTATSPLKTKVAIIGSGPAGHTAAIYAARAELHPVMLEGWMANGVAPGGQLTTTTDLENFPGFPEGILGVEITDKFRAQSERFGTKIFSETVNKVDLSRRPFVISTDERQVVADAVIIATGAVARRLEFPGSEEGTGYWMKGISACAVCDGAAPMFRNVPIAVIGGGDSAMEEANFLTKYGSKVYIIHRRDEFRASKIMQKRVLDNPKIEVLFNSVVTEAFGNEKGNLGGLRLKNTVTGEESSIDVSGLFFAIGHDPATKFLDGQLELDSEGYIVTANESTATSVEGVFAAGDVQDKKWRQAITAAGTGCMAALEVEHFLTAHQE</sequence>
<protein>
    <recommendedName>
        <fullName evidence="8">Thioredoxin reductase</fullName>
        <ecNumber evidence="8">1.8.1.9</ecNumber>
    </recommendedName>
</protein>
<dbReference type="InterPro" id="IPR023753">
    <property type="entry name" value="FAD/NAD-binding_dom"/>
</dbReference>
<dbReference type="PROSITE" id="PS00573">
    <property type="entry name" value="PYRIDINE_REDOX_2"/>
    <property type="match status" value="1"/>
</dbReference>
<accession>A0A1D1ZMA2</accession>
<dbReference type="AlphaFoldDB" id="A0A1D1ZMA2"/>
<keyword evidence="6" id="KW-1015">Disulfide bond</keyword>
<dbReference type="PANTHER" id="PTHR48105">
    <property type="entry name" value="THIOREDOXIN REDUCTASE 1-RELATED-RELATED"/>
    <property type="match status" value="1"/>
</dbReference>
<keyword evidence="5 8" id="KW-0560">Oxidoreductase</keyword>
<dbReference type="GO" id="GO:0005737">
    <property type="term" value="C:cytoplasm"/>
    <property type="evidence" value="ECO:0007669"/>
    <property type="project" value="InterPro"/>
</dbReference>
<dbReference type="PRINTS" id="PR00469">
    <property type="entry name" value="PNDRDTASEII"/>
</dbReference>
<evidence type="ECO:0000256" key="2">
    <source>
        <dbReference type="ARBA" id="ARBA00022630"/>
    </source>
</evidence>
<dbReference type="GO" id="GO:0019430">
    <property type="term" value="P:removal of superoxide radicals"/>
    <property type="evidence" value="ECO:0007669"/>
    <property type="project" value="UniProtKB-UniRule"/>
</dbReference>
<reference evidence="12" key="4">
    <citation type="submission" date="2018-11" db="EMBL/GenBank/DDBJ databases">
        <title>Characterization of plant carbon substrate utilization by Auxenochlorella protothecoides.</title>
        <authorList>
            <person name="Vogler B.W."/>
            <person name="Starkenburg S.R."/>
            <person name="Sudasinghe N."/>
            <person name="Schambach J.Y."/>
            <person name="Rollin J.A."/>
            <person name="Pattathil S."/>
            <person name="Barry A.N."/>
        </authorList>
    </citation>
    <scope>NUCLEOTIDE SEQUENCE [LARGE SCALE GENOMIC DNA]</scope>
    <source>
        <strain evidence="12">UTEX 25</strain>
    </source>
</reference>
<feature type="domain" description="FAD/NAD(P)-binding" evidence="10">
    <location>
        <begin position="10"/>
        <end position="309"/>
    </location>
</feature>
<dbReference type="InterPro" id="IPR008255">
    <property type="entry name" value="Pyr_nucl-diS_OxRdtase_2_AS"/>
</dbReference>
<reference evidence="13" key="2">
    <citation type="journal article" date="2018" name="Algal Res.">
        <title>Characterization of plant carbon substrate utilization by Auxenochlorella protothecoides.</title>
        <authorList>
            <person name="Vogler B.W."/>
            <person name="Starkenburg S.R."/>
            <person name="Sudasinghe N."/>
            <person name="Schambach J.Y."/>
            <person name="Rollin J.A."/>
            <person name="Pattathil S."/>
            <person name="Barry A.N."/>
        </authorList>
    </citation>
    <scope>NUCLEOTIDE SEQUENCE [LARGE SCALE GENOMIC DNA]</scope>
    <source>
        <strain evidence="13">UTEX 25</strain>
    </source>
</reference>
<evidence type="ECO:0000256" key="5">
    <source>
        <dbReference type="ARBA" id="ARBA00023002"/>
    </source>
</evidence>
<dbReference type="NCBIfam" id="TIGR01292">
    <property type="entry name" value="TRX_reduct"/>
    <property type="match status" value="1"/>
</dbReference>
<dbReference type="EC" id="1.8.1.9" evidence="8"/>
<keyword evidence="7 8" id="KW-0676">Redox-active center</keyword>